<evidence type="ECO:0000313" key="3">
    <source>
        <dbReference type="Proteomes" id="UP000265520"/>
    </source>
</evidence>
<organism evidence="2 3">
    <name type="scientific">Trifolium medium</name>
    <dbReference type="NCBI Taxonomy" id="97028"/>
    <lineage>
        <taxon>Eukaryota</taxon>
        <taxon>Viridiplantae</taxon>
        <taxon>Streptophyta</taxon>
        <taxon>Embryophyta</taxon>
        <taxon>Tracheophyta</taxon>
        <taxon>Spermatophyta</taxon>
        <taxon>Magnoliopsida</taxon>
        <taxon>eudicotyledons</taxon>
        <taxon>Gunneridae</taxon>
        <taxon>Pentapetalae</taxon>
        <taxon>rosids</taxon>
        <taxon>fabids</taxon>
        <taxon>Fabales</taxon>
        <taxon>Fabaceae</taxon>
        <taxon>Papilionoideae</taxon>
        <taxon>50 kb inversion clade</taxon>
        <taxon>NPAAA clade</taxon>
        <taxon>Hologalegina</taxon>
        <taxon>IRL clade</taxon>
        <taxon>Trifolieae</taxon>
        <taxon>Trifolium</taxon>
    </lineage>
</organism>
<dbReference type="EMBL" id="LXQA010400331">
    <property type="protein sequence ID" value="MCI49379.1"/>
    <property type="molecule type" value="Genomic_DNA"/>
</dbReference>
<sequence>LEGDKGTVDETEKVLARRTIQGQEGETSQVLVQWKGKAADEATWEDSILMRSQFPKFDLEDKVLISGVSIVRTATGQKELKESLINHEVVGPKVWQ</sequence>
<keyword evidence="2" id="KW-0808">Transferase</keyword>
<evidence type="ECO:0000259" key="1">
    <source>
        <dbReference type="PROSITE" id="PS50013"/>
    </source>
</evidence>
<dbReference type="GO" id="GO:0003964">
    <property type="term" value="F:RNA-directed DNA polymerase activity"/>
    <property type="evidence" value="ECO:0007669"/>
    <property type="project" value="UniProtKB-KW"/>
</dbReference>
<dbReference type="Pfam" id="PF00385">
    <property type="entry name" value="Chromo"/>
    <property type="match status" value="1"/>
</dbReference>
<evidence type="ECO:0000313" key="2">
    <source>
        <dbReference type="EMBL" id="MCI49379.1"/>
    </source>
</evidence>
<feature type="non-terminal residue" evidence="2">
    <location>
        <position position="96"/>
    </location>
</feature>
<protein>
    <submittedName>
        <fullName evidence="2">RNA-directed DNA polymerase (Reverse transcriptase)</fullName>
    </submittedName>
</protein>
<dbReference type="AlphaFoldDB" id="A0A392SL35"/>
<dbReference type="InterPro" id="IPR023780">
    <property type="entry name" value="Chromo_domain"/>
</dbReference>
<dbReference type="PROSITE" id="PS50013">
    <property type="entry name" value="CHROMO_2"/>
    <property type="match status" value="1"/>
</dbReference>
<feature type="non-terminal residue" evidence="2">
    <location>
        <position position="1"/>
    </location>
</feature>
<reference evidence="2 3" key="1">
    <citation type="journal article" date="2018" name="Front. Plant Sci.">
        <title>Red Clover (Trifolium pratense) and Zigzag Clover (T. medium) - A Picture of Genomic Similarities and Differences.</title>
        <authorList>
            <person name="Dluhosova J."/>
            <person name="Istvanek J."/>
            <person name="Nedelnik J."/>
            <person name="Repkova J."/>
        </authorList>
    </citation>
    <scope>NUCLEOTIDE SEQUENCE [LARGE SCALE GENOMIC DNA]</scope>
    <source>
        <strain evidence="3">cv. 10/8</strain>
        <tissue evidence="2">Leaf</tissue>
    </source>
</reference>
<comment type="caution">
    <text evidence="2">The sequence shown here is derived from an EMBL/GenBank/DDBJ whole genome shotgun (WGS) entry which is preliminary data.</text>
</comment>
<keyword evidence="2" id="KW-0548">Nucleotidyltransferase</keyword>
<accession>A0A392SL35</accession>
<keyword evidence="3" id="KW-1185">Reference proteome</keyword>
<keyword evidence="2" id="KW-0695">RNA-directed DNA polymerase</keyword>
<name>A0A392SL35_9FABA</name>
<proteinExistence type="predicted"/>
<dbReference type="InterPro" id="IPR016197">
    <property type="entry name" value="Chromo-like_dom_sf"/>
</dbReference>
<dbReference type="InterPro" id="IPR000953">
    <property type="entry name" value="Chromo/chromo_shadow_dom"/>
</dbReference>
<feature type="domain" description="Chromo" evidence="1">
    <location>
        <begin position="9"/>
        <end position="45"/>
    </location>
</feature>
<dbReference type="Gene3D" id="2.40.50.40">
    <property type="match status" value="1"/>
</dbReference>
<dbReference type="SUPFAM" id="SSF54160">
    <property type="entry name" value="Chromo domain-like"/>
    <property type="match status" value="1"/>
</dbReference>
<dbReference type="Proteomes" id="UP000265520">
    <property type="component" value="Unassembled WGS sequence"/>
</dbReference>